<proteinExistence type="predicted"/>
<dbReference type="SUPFAM" id="SSF49562">
    <property type="entry name" value="C2 domain (Calcium/lipid-binding domain, CaLB)"/>
    <property type="match status" value="1"/>
</dbReference>
<dbReference type="InterPro" id="IPR035892">
    <property type="entry name" value="C2_domain_sf"/>
</dbReference>
<dbReference type="OrthoDB" id="10431338at2759"/>
<gene>
    <name evidence="1" type="ORF">TVAG_281570</name>
</gene>
<protein>
    <recommendedName>
        <fullName evidence="3">C2 domain-containing protein</fullName>
    </recommendedName>
</protein>
<dbReference type="InParanoid" id="A2F981"/>
<organism evidence="1 2">
    <name type="scientific">Trichomonas vaginalis (strain ATCC PRA-98 / G3)</name>
    <dbReference type="NCBI Taxonomy" id="412133"/>
    <lineage>
        <taxon>Eukaryota</taxon>
        <taxon>Metamonada</taxon>
        <taxon>Parabasalia</taxon>
        <taxon>Trichomonadida</taxon>
        <taxon>Trichomonadidae</taxon>
        <taxon>Trichomonas</taxon>
    </lineage>
</organism>
<sequence length="164" mass="18457">MSQSYILDILVKDAQIGSSMPMLQTPLWFVLSADGYPHQVVTSQAIPSAHPTWEFPVRLVLELQDLSRAYLYVTLSTFKFNSQSTQVLGRSRIGLRSFPIGNPKRFTFPLMHSANSANKAADVTFVATLSQFTPRFPQPVVMAPSQYNSRGYTYPQEVFYGSRL</sequence>
<name>A2F981_TRIV3</name>
<dbReference type="AlphaFoldDB" id="A2F981"/>
<dbReference type="Proteomes" id="UP000001542">
    <property type="component" value="Unassembled WGS sequence"/>
</dbReference>
<keyword evidence="2" id="KW-1185">Reference proteome</keyword>
<dbReference type="RefSeq" id="XP_001311489.1">
    <property type="nucleotide sequence ID" value="XM_001311488.1"/>
</dbReference>
<evidence type="ECO:0000313" key="2">
    <source>
        <dbReference type="Proteomes" id="UP000001542"/>
    </source>
</evidence>
<reference evidence="1" key="1">
    <citation type="submission" date="2006-10" db="EMBL/GenBank/DDBJ databases">
        <authorList>
            <person name="Amadeo P."/>
            <person name="Zhao Q."/>
            <person name="Wortman J."/>
            <person name="Fraser-Liggett C."/>
            <person name="Carlton J."/>
        </authorList>
    </citation>
    <scope>NUCLEOTIDE SEQUENCE</scope>
    <source>
        <strain evidence="1">G3</strain>
    </source>
</reference>
<dbReference type="VEuPathDB" id="TrichDB:TVAG_281570"/>
<dbReference type="KEGG" id="tva:4756357"/>
<evidence type="ECO:0008006" key="3">
    <source>
        <dbReference type="Google" id="ProtNLM"/>
    </source>
</evidence>
<accession>A2F981</accession>
<dbReference type="EMBL" id="DS113671">
    <property type="protein sequence ID" value="EAX98559.1"/>
    <property type="molecule type" value="Genomic_DNA"/>
</dbReference>
<reference evidence="1" key="2">
    <citation type="journal article" date="2007" name="Science">
        <title>Draft genome sequence of the sexually transmitted pathogen Trichomonas vaginalis.</title>
        <authorList>
            <person name="Carlton J.M."/>
            <person name="Hirt R.P."/>
            <person name="Silva J.C."/>
            <person name="Delcher A.L."/>
            <person name="Schatz M."/>
            <person name="Zhao Q."/>
            <person name="Wortman J.R."/>
            <person name="Bidwell S.L."/>
            <person name="Alsmark U.C.M."/>
            <person name="Besteiro S."/>
            <person name="Sicheritz-Ponten T."/>
            <person name="Noel C.J."/>
            <person name="Dacks J.B."/>
            <person name="Foster P.G."/>
            <person name="Simillion C."/>
            <person name="Van de Peer Y."/>
            <person name="Miranda-Saavedra D."/>
            <person name="Barton G.J."/>
            <person name="Westrop G.D."/>
            <person name="Mueller S."/>
            <person name="Dessi D."/>
            <person name="Fiori P.L."/>
            <person name="Ren Q."/>
            <person name="Paulsen I."/>
            <person name="Zhang H."/>
            <person name="Bastida-Corcuera F.D."/>
            <person name="Simoes-Barbosa A."/>
            <person name="Brown M.T."/>
            <person name="Hayes R.D."/>
            <person name="Mukherjee M."/>
            <person name="Okumura C.Y."/>
            <person name="Schneider R."/>
            <person name="Smith A.J."/>
            <person name="Vanacova S."/>
            <person name="Villalvazo M."/>
            <person name="Haas B.J."/>
            <person name="Pertea M."/>
            <person name="Feldblyum T.V."/>
            <person name="Utterback T.R."/>
            <person name="Shu C.L."/>
            <person name="Osoegawa K."/>
            <person name="de Jong P.J."/>
            <person name="Hrdy I."/>
            <person name="Horvathova L."/>
            <person name="Zubacova Z."/>
            <person name="Dolezal P."/>
            <person name="Malik S.B."/>
            <person name="Logsdon J.M. Jr."/>
            <person name="Henze K."/>
            <person name="Gupta A."/>
            <person name="Wang C.C."/>
            <person name="Dunne R.L."/>
            <person name="Upcroft J.A."/>
            <person name="Upcroft P."/>
            <person name="White O."/>
            <person name="Salzberg S.L."/>
            <person name="Tang P."/>
            <person name="Chiu C.-H."/>
            <person name="Lee Y.-S."/>
            <person name="Embley T.M."/>
            <person name="Coombs G.H."/>
            <person name="Mottram J.C."/>
            <person name="Tachezy J."/>
            <person name="Fraser-Liggett C.M."/>
            <person name="Johnson P.J."/>
        </authorList>
    </citation>
    <scope>NUCLEOTIDE SEQUENCE [LARGE SCALE GENOMIC DNA]</scope>
    <source>
        <strain evidence="1">G3</strain>
    </source>
</reference>
<evidence type="ECO:0000313" key="1">
    <source>
        <dbReference type="EMBL" id="EAX98559.1"/>
    </source>
</evidence>
<dbReference type="VEuPathDB" id="TrichDB:TVAGG3_0236930"/>